<organism evidence="2 3">
    <name type="scientific">Methanofervidicoccus abyssi</name>
    <dbReference type="NCBI Taxonomy" id="2082189"/>
    <lineage>
        <taxon>Archaea</taxon>
        <taxon>Methanobacteriati</taxon>
        <taxon>Methanobacteriota</taxon>
        <taxon>Methanomada group</taxon>
        <taxon>Methanococci</taxon>
        <taxon>Methanococcales</taxon>
        <taxon>Methanofervidicoccus</taxon>
    </lineage>
</organism>
<evidence type="ECO:0000313" key="2">
    <source>
        <dbReference type="EMBL" id="GBF35923.1"/>
    </source>
</evidence>
<dbReference type="PANTHER" id="PTHR30401:SF0">
    <property type="entry name" value="TRNA 2-SELENOURIDINE SYNTHASE"/>
    <property type="match status" value="1"/>
</dbReference>
<dbReference type="GO" id="GO:0002098">
    <property type="term" value="P:tRNA wobble uridine modification"/>
    <property type="evidence" value="ECO:0007669"/>
    <property type="project" value="InterPro"/>
</dbReference>
<dbReference type="InterPro" id="IPR030818">
    <property type="entry name" value="Arch_SelU_Nterm"/>
</dbReference>
<proteinExistence type="predicted"/>
<evidence type="ECO:0000259" key="1">
    <source>
        <dbReference type="PROSITE" id="PS50206"/>
    </source>
</evidence>
<sequence length="220" mass="25210">MEEEILARLITFRRNVVLAIVLNTGRKMITDGSKILAGKLSGDLASFILRSSKEFLEGEGFGVKKYGEYSIYFERIDIKNFLENIGGELVEDVITLDEFMRMDKRDVIVIDIRSPREYKRCTIPNAINIPLFLDEEYETIGKIYKKEGKEKAIDLALDIVEKNLKRIFGEIKKLDRNKTIVIFCARGGLRSQIMATILKLAGYKVRRLIGGFKGYKLETN</sequence>
<dbReference type="PROSITE" id="PS50206">
    <property type="entry name" value="RHODANESE_3"/>
    <property type="match status" value="1"/>
</dbReference>
<dbReference type="OrthoDB" id="135517at2157"/>
<name>A0A401HNY4_9EURY</name>
<dbReference type="InterPro" id="IPR017582">
    <property type="entry name" value="SelU"/>
</dbReference>
<accession>A0A401HNY4</accession>
<dbReference type="AlphaFoldDB" id="A0A401HNY4"/>
<dbReference type="SUPFAM" id="SSF52821">
    <property type="entry name" value="Rhodanese/Cell cycle control phosphatase"/>
    <property type="match status" value="1"/>
</dbReference>
<comment type="caution">
    <text evidence="2">The sequence shown here is derived from an EMBL/GenBank/DDBJ whole genome shotgun (WGS) entry which is preliminary data.</text>
</comment>
<dbReference type="Pfam" id="PF00581">
    <property type="entry name" value="Rhodanese"/>
    <property type="match status" value="1"/>
</dbReference>
<feature type="domain" description="Rhodanese" evidence="1">
    <location>
        <begin position="103"/>
        <end position="220"/>
    </location>
</feature>
<dbReference type="Gene3D" id="3.40.250.10">
    <property type="entry name" value="Rhodanese-like domain"/>
    <property type="match status" value="1"/>
</dbReference>
<reference evidence="2 3" key="1">
    <citation type="journal article" date="2019" name="Int. J. Syst. Evol. Microbiol.">
        <title>Methanofervidicoccus abyssi gen. nov., sp. nov., a hydrogenotrophic methanogen, isolated from a hydrothermal vent chimney in the Mid-Cayman Spreading Center, the Caribbean Sea.</title>
        <authorList>
            <person name="Sakai S."/>
            <person name="Takaki Y."/>
            <person name="Miyazaki M."/>
            <person name="Ogawara M."/>
            <person name="Yanagawa K."/>
            <person name="Miyazaki J."/>
            <person name="Takai K."/>
        </authorList>
    </citation>
    <scope>NUCLEOTIDE SEQUENCE [LARGE SCALE GENOMIC DNA]</scope>
    <source>
        <strain evidence="2 3">HHB</strain>
    </source>
</reference>
<dbReference type="InterPro" id="IPR036873">
    <property type="entry name" value="Rhodanese-like_dom_sf"/>
</dbReference>
<dbReference type="GO" id="GO:0043828">
    <property type="term" value="F:tRNA 2-selenouridine synthase activity"/>
    <property type="evidence" value="ECO:0007669"/>
    <property type="project" value="InterPro"/>
</dbReference>
<dbReference type="PANTHER" id="PTHR30401">
    <property type="entry name" value="TRNA 2-SELENOURIDINE SYNTHASE"/>
    <property type="match status" value="1"/>
</dbReference>
<dbReference type="RefSeq" id="WP_131006709.1">
    <property type="nucleotide sequence ID" value="NZ_BFAX01000001.1"/>
</dbReference>
<gene>
    <name evidence="2" type="ORF">MHHB_P0148</name>
</gene>
<dbReference type="InterPro" id="IPR001763">
    <property type="entry name" value="Rhodanese-like_dom"/>
</dbReference>
<dbReference type="Proteomes" id="UP000290527">
    <property type="component" value="Unassembled WGS sequence"/>
</dbReference>
<dbReference type="EMBL" id="BFAX01000001">
    <property type="protein sequence ID" value="GBF35923.1"/>
    <property type="molecule type" value="Genomic_DNA"/>
</dbReference>
<dbReference type="SMART" id="SM00450">
    <property type="entry name" value="RHOD"/>
    <property type="match status" value="1"/>
</dbReference>
<evidence type="ECO:0000313" key="3">
    <source>
        <dbReference type="Proteomes" id="UP000290527"/>
    </source>
</evidence>
<dbReference type="NCBIfam" id="TIGR04568">
    <property type="entry name" value="arch_SelU_Nterm"/>
    <property type="match status" value="1"/>
</dbReference>
<protein>
    <submittedName>
        <fullName evidence="2">tRNA 2-selenouridine synthase</fullName>
    </submittedName>
</protein>
<keyword evidence="3" id="KW-1185">Reference proteome</keyword>